<protein>
    <submittedName>
        <fullName evidence="1">Uncharacterized protein</fullName>
    </submittedName>
</protein>
<dbReference type="RefSeq" id="WP_307332478.1">
    <property type="nucleotide sequence ID" value="NZ_JAUSUG010000038.1"/>
</dbReference>
<dbReference type="EMBL" id="JAUSUG010000038">
    <property type="protein sequence ID" value="MDQ0257950.1"/>
    <property type="molecule type" value="Genomic_DNA"/>
</dbReference>
<name>A0ABU0A6J2_9BACI</name>
<comment type="caution">
    <text evidence="1">The sequence shown here is derived from an EMBL/GenBank/DDBJ whole genome shotgun (WGS) entry which is preliminary data.</text>
</comment>
<evidence type="ECO:0000313" key="1">
    <source>
        <dbReference type="EMBL" id="MDQ0257950.1"/>
    </source>
</evidence>
<sequence>MTDVVVTGDEGKKTIDLKKLVRKAELEKLISTEELNFEGVWNIEQNNGSMYIYVGPRLITYRLP</sequence>
<organism evidence="1 2">
    <name type="scientific">Evansella vedderi</name>
    <dbReference type="NCBI Taxonomy" id="38282"/>
    <lineage>
        <taxon>Bacteria</taxon>
        <taxon>Bacillati</taxon>
        <taxon>Bacillota</taxon>
        <taxon>Bacilli</taxon>
        <taxon>Bacillales</taxon>
        <taxon>Bacillaceae</taxon>
        <taxon>Evansella</taxon>
    </lineage>
</organism>
<evidence type="ECO:0000313" key="2">
    <source>
        <dbReference type="Proteomes" id="UP001230005"/>
    </source>
</evidence>
<proteinExistence type="predicted"/>
<keyword evidence="2" id="KW-1185">Reference proteome</keyword>
<gene>
    <name evidence="1" type="ORF">J2S74_005413</name>
</gene>
<accession>A0ABU0A6J2</accession>
<dbReference type="Proteomes" id="UP001230005">
    <property type="component" value="Unassembled WGS sequence"/>
</dbReference>
<reference evidence="1 2" key="1">
    <citation type="submission" date="2023-07" db="EMBL/GenBank/DDBJ databases">
        <title>Genomic Encyclopedia of Type Strains, Phase IV (KMG-IV): sequencing the most valuable type-strain genomes for metagenomic binning, comparative biology and taxonomic classification.</title>
        <authorList>
            <person name="Goeker M."/>
        </authorList>
    </citation>
    <scope>NUCLEOTIDE SEQUENCE [LARGE SCALE GENOMIC DNA]</scope>
    <source>
        <strain evidence="1 2">DSM 9768</strain>
    </source>
</reference>